<dbReference type="EMBL" id="BAAFHN010000015">
    <property type="protein sequence ID" value="GAB0172818.1"/>
    <property type="molecule type" value="Genomic_DNA"/>
</dbReference>
<name>A0ABQ0D394_9HELI</name>
<comment type="caution">
    <text evidence="2">The sequence shown here is derived from an EMBL/GenBank/DDBJ whole genome shotgun (WGS) entry which is preliminary data.</text>
</comment>
<dbReference type="RefSeq" id="WP_194147244.1">
    <property type="nucleotide sequence ID" value="NZ_BAAFHN010000015.1"/>
</dbReference>
<evidence type="ECO:0000313" key="2">
    <source>
        <dbReference type="EMBL" id="GAB0172818.1"/>
    </source>
</evidence>
<keyword evidence="3" id="KW-1185">Reference proteome</keyword>
<sequence length="52" mass="6359">MAIYDDELDDFDTESEMNEDSLDYDDDYDVDMDYTQYDDDDYENPDLDYDEE</sequence>
<evidence type="ECO:0000313" key="3">
    <source>
        <dbReference type="Proteomes" id="UP001562457"/>
    </source>
</evidence>
<evidence type="ECO:0000256" key="1">
    <source>
        <dbReference type="SAM" id="MobiDB-lite"/>
    </source>
</evidence>
<gene>
    <name evidence="2" type="ORF">NHP164001_08340</name>
</gene>
<accession>A0ABQ0D394</accession>
<feature type="region of interest" description="Disordered" evidence="1">
    <location>
        <begin position="1"/>
        <end position="52"/>
    </location>
</feature>
<evidence type="ECO:0008006" key="4">
    <source>
        <dbReference type="Google" id="ProtNLM"/>
    </source>
</evidence>
<proteinExistence type="predicted"/>
<protein>
    <recommendedName>
        <fullName evidence="4">Highly acidic protein</fullName>
    </recommendedName>
</protein>
<dbReference type="Proteomes" id="UP001562457">
    <property type="component" value="Unassembled WGS sequence"/>
</dbReference>
<organism evidence="2 3">
    <name type="scientific">Helicobacter trogontum</name>
    <dbReference type="NCBI Taxonomy" id="50960"/>
    <lineage>
        <taxon>Bacteria</taxon>
        <taxon>Pseudomonadati</taxon>
        <taxon>Campylobacterota</taxon>
        <taxon>Epsilonproteobacteria</taxon>
        <taxon>Campylobacterales</taxon>
        <taxon>Helicobacteraceae</taxon>
        <taxon>Helicobacter</taxon>
    </lineage>
</organism>
<reference evidence="2 3" key="1">
    <citation type="submission" date="2024-06" db="EMBL/GenBank/DDBJ databases">
        <title>Draft genome sequence of Helicobacter trogontum NHP16-4001.</title>
        <authorList>
            <person name="Rimbara E."/>
            <person name="Suzuki M."/>
        </authorList>
    </citation>
    <scope>NUCLEOTIDE SEQUENCE [LARGE SCALE GENOMIC DNA]</scope>
    <source>
        <strain evidence="2 3">NHP16-4001</strain>
    </source>
</reference>